<keyword evidence="4" id="KW-0433">Leucine-rich repeat</keyword>
<comment type="similarity">
    <text evidence="2">Belongs to the RLP family.</text>
</comment>
<evidence type="ECO:0000256" key="8">
    <source>
        <dbReference type="ARBA" id="ARBA00023136"/>
    </source>
</evidence>
<keyword evidence="3" id="KW-1003">Cell membrane</keyword>
<accession>A0A2U1KHE3</accession>
<name>A0A2U1KHE3_ARTAN</name>
<proteinExistence type="inferred from homology"/>
<keyword evidence="6" id="KW-0677">Repeat</keyword>
<gene>
    <name evidence="11" type="ORF">CTI12_AA603890</name>
</gene>
<reference evidence="11 12" key="1">
    <citation type="journal article" date="2018" name="Mol. Plant">
        <title>The genome of Artemisia annua provides insight into the evolution of Asteraceae family and artemisinin biosynthesis.</title>
        <authorList>
            <person name="Shen Q."/>
            <person name="Zhang L."/>
            <person name="Liao Z."/>
            <person name="Wang S."/>
            <person name="Yan T."/>
            <person name="Shi P."/>
            <person name="Liu M."/>
            <person name="Fu X."/>
            <person name="Pan Q."/>
            <person name="Wang Y."/>
            <person name="Lv Z."/>
            <person name="Lu X."/>
            <person name="Zhang F."/>
            <person name="Jiang W."/>
            <person name="Ma Y."/>
            <person name="Chen M."/>
            <person name="Hao X."/>
            <person name="Li L."/>
            <person name="Tang Y."/>
            <person name="Lv G."/>
            <person name="Zhou Y."/>
            <person name="Sun X."/>
            <person name="Brodelius P.E."/>
            <person name="Rose J.K.C."/>
            <person name="Tang K."/>
        </authorList>
    </citation>
    <scope>NUCLEOTIDE SEQUENCE [LARGE SCALE GENOMIC DNA]</scope>
    <source>
        <strain evidence="12">cv. Huhao1</strain>
        <tissue evidence="11">Leaf</tissue>
    </source>
</reference>
<keyword evidence="12" id="KW-1185">Reference proteome</keyword>
<evidence type="ECO:0000256" key="6">
    <source>
        <dbReference type="ARBA" id="ARBA00022737"/>
    </source>
</evidence>
<dbReference type="Proteomes" id="UP000245207">
    <property type="component" value="Unassembled WGS sequence"/>
</dbReference>
<dbReference type="PANTHER" id="PTHR27004">
    <property type="entry name" value="RECEPTOR-LIKE PROTEIN 12 ISOFORM X1"/>
    <property type="match status" value="1"/>
</dbReference>
<protein>
    <submittedName>
        <fullName evidence="11">Uncharacterized protein</fullName>
    </submittedName>
</protein>
<evidence type="ECO:0000313" key="12">
    <source>
        <dbReference type="Proteomes" id="UP000245207"/>
    </source>
</evidence>
<evidence type="ECO:0000256" key="9">
    <source>
        <dbReference type="ARBA" id="ARBA00023170"/>
    </source>
</evidence>
<evidence type="ECO:0000256" key="5">
    <source>
        <dbReference type="ARBA" id="ARBA00022692"/>
    </source>
</evidence>
<evidence type="ECO:0000313" key="11">
    <source>
        <dbReference type="EMBL" id="PWA36043.1"/>
    </source>
</evidence>
<evidence type="ECO:0000256" key="4">
    <source>
        <dbReference type="ARBA" id="ARBA00022614"/>
    </source>
</evidence>
<keyword evidence="9" id="KW-0675">Receptor</keyword>
<comment type="caution">
    <text evidence="11">The sequence shown here is derived from an EMBL/GenBank/DDBJ whole genome shotgun (WGS) entry which is preliminary data.</text>
</comment>
<evidence type="ECO:0000256" key="7">
    <source>
        <dbReference type="ARBA" id="ARBA00022989"/>
    </source>
</evidence>
<dbReference type="GO" id="GO:0005886">
    <property type="term" value="C:plasma membrane"/>
    <property type="evidence" value="ECO:0007669"/>
    <property type="project" value="UniProtKB-SubCell"/>
</dbReference>
<dbReference type="EMBL" id="PKPP01018901">
    <property type="protein sequence ID" value="PWA36043.1"/>
    <property type="molecule type" value="Genomic_DNA"/>
</dbReference>
<dbReference type="STRING" id="35608.A0A2U1KHE3"/>
<organism evidence="11 12">
    <name type="scientific">Artemisia annua</name>
    <name type="common">Sweet wormwood</name>
    <dbReference type="NCBI Taxonomy" id="35608"/>
    <lineage>
        <taxon>Eukaryota</taxon>
        <taxon>Viridiplantae</taxon>
        <taxon>Streptophyta</taxon>
        <taxon>Embryophyta</taxon>
        <taxon>Tracheophyta</taxon>
        <taxon>Spermatophyta</taxon>
        <taxon>Magnoliopsida</taxon>
        <taxon>eudicotyledons</taxon>
        <taxon>Gunneridae</taxon>
        <taxon>Pentapetalae</taxon>
        <taxon>asterids</taxon>
        <taxon>campanulids</taxon>
        <taxon>Asterales</taxon>
        <taxon>Asteraceae</taxon>
        <taxon>Asteroideae</taxon>
        <taxon>Anthemideae</taxon>
        <taxon>Artemisiinae</taxon>
        <taxon>Artemisia</taxon>
    </lineage>
</organism>
<evidence type="ECO:0000256" key="3">
    <source>
        <dbReference type="ARBA" id="ARBA00022475"/>
    </source>
</evidence>
<dbReference type="OrthoDB" id="851187at2759"/>
<comment type="subcellular location">
    <subcellularLocation>
        <location evidence="1">Cell membrane</location>
        <topology evidence="1">Single-pass type I membrane protein</topology>
    </subcellularLocation>
</comment>
<evidence type="ECO:0000256" key="2">
    <source>
        <dbReference type="ARBA" id="ARBA00009592"/>
    </source>
</evidence>
<dbReference type="AlphaFoldDB" id="A0A2U1KHE3"/>
<keyword evidence="7" id="KW-1133">Transmembrane helix</keyword>
<evidence type="ECO:0000256" key="10">
    <source>
        <dbReference type="ARBA" id="ARBA00023180"/>
    </source>
</evidence>
<evidence type="ECO:0000256" key="1">
    <source>
        <dbReference type="ARBA" id="ARBA00004251"/>
    </source>
</evidence>
<dbReference type="Gene3D" id="3.80.10.10">
    <property type="entry name" value="Ribonuclease Inhibitor"/>
    <property type="match status" value="1"/>
</dbReference>
<keyword evidence="5" id="KW-0812">Transmembrane</keyword>
<sequence>MVHSLVGEKAFHICRFLSSNQTNLMDTFNPLLMWNSRFQIFKFLNYLIMGRIPDGRQFNTFDENSFEGNVGLCGFPLPKKCNEYTHKPQLESHEGHEEESGFTWEVLTLGYIWMWDSTWIKVKWFNAIQ</sequence>
<keyword evidence="8" id="KW-0472">Membrane</keyword>
<dbReference type="PANTHER" id="PTHR27004:SF439">
    <property type="entry name" value="LEUCINE-RICH REPEAT-CONTAINING N-TERMINAL PLANT-TYPE DOMAIN-CONTAINING PROTEIN"/>
    <property type="match status" value="1"/>
</dbReference>
<dbReference type="InterPro" id="IPR032675">
    <property type="entry name" value="LRR_dom_sf"/>
</dbReference>
<keyword evidence="10" id="KW-0325">Glycoprotein</keyword>